<evidence type="ECO:0000259" key="8">
    <source>
        <dbReference type="SMART" id="SM00813"/>
    </source>
</evidence>
<evidence type="ECO:0000256" key="5">
    <source>
        <dbReference type="ARBA" id="ARBA00022729"/>
    </source>
</evidence>
<dbReference type="GO" id="GO:0046556">
    <property type="term" value="F:alpha-L-arabinofuranosidase activity"/>
    <property type="evidence" value="ECO:0007669"/>
    <property type="project" value="UniProtKB-EC"/>
</dbReference>
<evidence type="ECO:0000256" key="6">
    <source>
        <dbReference type="ARBA" id="ARBA00022801"/>
    </source>
</evidence>
<comment type="similarity">
    <text evidence="3">Belongs to the glycosyl hydrolase 51 family.</text>
</comment>
<evidence type="ECO:0000256" key="2">
    <source>
        <dbReference type="ARBA" id="ARBA00004834"/>
    </source>
</evidence>
<dbReference type="InterPro" id="IPR055235">
    <property type="entry name" value="ASD1_cat"/>
</dbReference>
<dbReference type="Proteomes" id="UP000807353">
    <property type="component" value="Unassembled WGS sequence"/>
</dbReference>
<dbReference type="EC" id="3.2.1.55" evidence="4"/>
<protein>
    <recommendedName>
        <fullName evidence="4">non-reducing end alpha-L-arabinofuranosidase</fullName>
        <ecNumber evidence="4">3.2.1.55</ecNumber>
    </recommendedName>
</protein>
<dbReference type="GO" id="GO:0046373">
    <property type="term" value="P:L-arabinose metabolic process"/>
    <property type="evidence" value="ECO:0007669"/>
    <property type="project" value="InterPro"/>
</dbReference>
<evidence type="ECO:0000256" key="3">
    <source>
        <dbReference type="ARBA" id="ARBA00007186"/>
    </source>
</evidence>
<dbReference type="OrthoDB" id="406864at2759"/>
<dbReference type="SMART" id="SM00813">
    <property type="entry name" value="Alpha-L-AF_C"/>
    <property type="match status" value="1"/>
</dbReference>
<dbReference type="InterPro" id="IPR010720">
    <property type="entry name" value="Alpha-L-AF_C"/>
</dbReference>
<keyword evidence="7" id="KW-0325">Glycoprotein</keyword>
<accession>A0A9P5XWM4</accession>
<evidence type="ECO:0000313" key="10">
    <source>
        <dbReference type="Proteomes" id="UP000807353"/>
    </source>
</evidence>
<evidence type="ECO:0000256" key="4">
    <source>
        <dbReference type="ARBA" id="ARBA00012670"/>
    </source>
</evidence>
<dbReference type="InterPro" id="IPR017853">
    <property type="entry name" value="GH"/>
</dbReference>
<reference evidence="9" key="1">
    <citation type="submission" date="2020-11" db="EMBL/GenBank/DDBJ databases">
        <authorList>
            <consortium name="DOE Joint Genome Institute"/>
            <person name="Ahrendt S."/>
            <person name="Riley R."/>
            <person name="Andreopoulos W."/>
            <person name="Labutti K."/>
            <person name="Pangilinan J."/>
            <person name="Ruiz-Duenas F.J."/>
            <person name="Barrasa J.M."/>
            <person name="Sanchez-Garcia M."/>
            <person name="Camarero S."/>
            <person name="Miyauchi S."/>
            <person name="Serrano A."/>
            <person name="Linde D."/>
            <person name="Babiker R."/>
            <person name="Drula E."/>
            <person name="Ayuso-Fernandez I."/>
            <person name="Pacheco R."/>
            <person name="Padilla G."/>
            <person name="Ferreira P."/>
            <person name="Barriuso J."/>
            <person name="Kellner H."/>
            <person name="Castanera R."/>
            <person name="Alfaro M."/>
            <person name="Ramirez L."/>
            <person name="Pisabarro A.G."/>
            <person name="Kuo A."/>
            <person name="Tritt A."/>
            <person name="Lipzen A."/>
            <person name="He G."/>
            <person name="Yan M."/>
            <person name="Ng V."/>
            <person name="Cullen D."/>
            <person name="Martin F."/>
            <person name="Rosso M.-N."/>
            <person name="Henrissat B."/>
            <person name="Hibbett D."/>
            <person name="Martinez A.T."/>
            <person name="Grigoriev I.V."/>
        </authorList>
    </citation>
    <scope>NUCLEOTIDE SEQUENCE</scope>
    <source>
        <strain evidence="9">CBS 247.69</strain>
    </source>
</reference>
<organism evidence="9 10">
    <name type="scientific">Collybia nuda</name>
    <dbReference type="NCBI Taxonomy" id="64659"/>
    <lineage>
        <taxon>Eukaryota</taxon>
        <taxon>Fungi</taxon>
        <taxon>Dikarya</taxon>
        <taxon>Basidiomycota</taxon>
        <taxon>Agaricomycotina</taxon>
        <taxon>Agaricomycetes</taxon>
        <taxon>Agaricomycetidae</taxon>
        <taxon>Agaricales</taxon>
        <taxon>Tricholomatineae</taxon>
        <taxon>Clitocybaceae</taxon>
        <taxon>Collybia</taxon>
    </lineage>
</organism>
<keyword evidence="6 9" id="KW-0378">Hydrolase</keyword>
<comment type="caution">
    <text evidence="9">The sequence shown here is derived from an EMBL/GenBank/DDBJ whole genome shotgun (WGS) entry which is preliminary data.</text>
</comment>
<dbReference type="InterPro" id="IPR051563">
    <property type="entry name" value="Glycosyl_Hydrolase_51"/>
</dbReference>
<dbReference type="Pfam" id="PF22848">
    <property type="entry name" value="ASD1_dom"/>
    <property type="match status" value="1"/>
</dbReference>
<dbReference type="PANTHER" id="PTHR31776:SF0">
    <property type="entry name" value="ALPHA-L-ARABINOFURANOSIDASE 1"/>
    <property type="match status" value="1"/>
</dbReference>
<dbReference type="Pfam" id="PF06964">
    <property type="entry name" value="Alpha-L-AF_C"/>
    <property type="match status" value="1"/>
</dbReference>
<sequence length="704" mass="76141">MSVARSNLRSGRHGVELRATSLTLLHARRTIFICEELHPRFFDTMVGHLRTFIFLAVAFAGSSLSATFNVAVQSTASHAMPDTLYGLMYERKPYSPFQTVRYLKRTYRSLQHSGDGGLYGELLRNRAFQIKTPGTTDALEAWAALNSASRISVVKSSTPVSSGLPNSLSLSIPSGTTGTVGFSNAGYWGINVQSSWKYPGMLYYRFPSPPSSTISGTFTIALQSSSGAVLGSTTGAFSSSGGWKQIFFTLAPGTTASNDNNLFVVSTNGATIAGQTIEFSMFSLFPPTFNSRANGFRMDLSQALLDLKPSFFRFPGGNNLEGQTAASRWNWKNTILDRLERPGRMGDWSYVNTDGMGLYDYLQWIEDMGMQSIMGVWAGYSLDGTSLPSSALGPYIQDAIDQINFAIGDPATNQWAAKRSAMGHPAAFKLKYVEIGNEDNFAGSSYNSYRWHDFATALSAAFPQITFIATSATSGNVPSISPAPKAWDLHIYNNPAWFRGGSYNFDILARNGLQFFQGEYAATNSDSGARLTYPTIDGAVAEAAYMTGFDRNSDIVFAASYAPLLNNVNSTQWTPNLVSFTASKVIKSTSYYIQQMFSLYKGNQYLPSTTNQASTPVQWSVTRDSTNNNVINTATSSNTVVFTLPFGTINSAGTGTVLSGNSGASNTPTNPNAVVPRSITFTAGKTITYNAPALSASVLIVNAH</sequence>
<dbReference type="EMBL" id="MU150396">
    <property type="protein sequence ID" value="KAF9456916.1"/>
    <property type="molecule type" value="Genomic_DNA"/>
</dbReference>
<feature type="domain" description="Alpha-L-arabinofuranosidase C-terminal" evidence="8">
    <location>
        <begin position="518"/>
        <end position="695"/>
    </location>
</feature>
<comment type="pathway">
    <text evidence="2">Glycan metabolism; L-arabinan degradation.</text>
</comment>
<proteinExistence type="inferred from homology"/>
<dbReference type="AlphaFoldDB" id="A0A9P5XWM4"/>
<dbReference type="SUPFAM" id="SSF51445">
    <property type="entry name" value="(Trans)glycosidases"/>
    <property type="match status" value="1"/>
</dbReference>
<comment type="catalytic activity">
    <reaction evidence="1">
        <text>Hydrolysis of terminal non-reducing alpha-L-arabinofuranoside residues in alpha-L-arabinosides.</text>
        <dbReference type="EC" id="3.2.1.55"/>
    </reaction>
</comment>
<name>A0A9P5XWM4_9AGAR</name>
<keyword evidence="10" id="KW-1185">Reference proteome</keyword>
<dbReference type="PANTHER" id="PTHR31776">
    <property type="entry name" value="ALPHA-L-ARABINOFURANOSIDASE 1"/>
    <property type="match status" value="1"/>
</dbReference>
<keyword evidence="5" id="KW-0732">Signal</keyword>
<evidence type="ECO:0000256" key="7">
    <source>
        <dbReference type="ARBA" id="ARBA00023180"/>
    </source>
</evidence>
<evidence type="ECO:0000256" key="1">
    <source>
        <dbReference type="ARBA" id="ARBA00001462"/>
    </source>
</evidence>
<evidence type="ECO:0000313" key="9">
    <source>
        <dbReference type="EMBL" id="KAF9456916.1"/>
    </source>
</evidence>
<dbReference type="Gene3D" id="3.20.20.80">
    <property type="entry name" value="Glycosidases"/>
    <property type="match status" value="1"/>
</dbReference>
<gene>
    <name evidence="9" type="ORF">BDZ94DRAFT_1314688</name>
</gene>